<evidence type="ECO:0000256" key="10">
    <source>
        <dbReference type="ARBA" id="ARBA00023242"/>
    </source>
</evidence>
<keyword evidence="8" id="KW-0238">DNA-binding</keyword>
<keyword evidence="14" id="KW-1185">Reference proteome</keyword>
<feature type="domain" description="C2H2-type" evidence="13">
    <location>
        <begin position="429"/>
        <end position="456"/>
    </location>
</feature>
<evidence type="ECO:0000256" key="1">
    <source>
        <dbReference type="ARBA" id="ARBA00004123"/>
    </source>
</evidence>
<evidence type="ECO:0000256" key="6">
    <source>
        <dbReference type="ARBA" id="ARBA00022833"/>
    </source>
</evidence>
<comment type="subcellular location">
    <subcellularLocation>
        <location evidence="1">Nucleus</location>
    </subcellularLocation>
</comment>
<dbReference type="OrthoDB" id="3437960at2759"/>
<dbReference type="PANTHER" id="PTHR16515">
    <property type="entry name" value="PR DOMAIN ZINC FINGER PROTEIN"/>
    <property type="match status" value="1"/>
</dbReference>
<evidence type="ECO:0000313" key="14">
    <source>
        <dbReference type="Proteomes" id="UP000515150"/>
    </source>
</evidence>
<dbReference type="PROSITE" id="PS00028">
    <property type="entry name" value="ZINC_FINGER_C2H2_1"/>
    <property type="match status" value="8"/>
</dbReference>
<gene>
    <name evidence="15" type="primary">LOC114845860</name>
</gene>
<keyword evidence="10" id="KW-0539">Nucleus</keyword>
<dbReference type="InterPro" id="IPR013087">
    <property type="entry name" value="Znf_C2H2_type"/>
</dbReference>
<dbReference type="AlphaFoldDB" id="A0A6P7L6I1"/>
<dbReference type="Gene3D" id="3.30.160.60">
    <property type="entry name" value="Classic Zinc Finger"/>
    <property type="match status" value="7"/>
</dbReference>
<feature type="domain" description="C2H2-type" evidence="13">
    <location>
        <begin position="485"/>
        <end position="510"/>
    </location>
</feature>
<accession>A0A6P7L6I1</accession>
<keyword evidence="9" id="KW-0804">Transcription</keyword>
<evidence type="ECO:0000256" key="12">
    <source>
        <dbReference type="SAM" id="MobiDB-lite"/>
    </source>
</evidence>
<sequence length="510" mass="57545">MTERRALSGGLSAALQRILRVVERILMRRVAEASPEVVQKQLAVAAEEIFQILGEYENDLSKCQCQLLDVMLKPETNVHTTDCDKDLFPRQVHNVSLQPHFKDASTETDPGGQQAAVPSSEAWSDCAQVLTLKSNKERTCRRLRQRHEPDCCKMFGRSLPKEAAKKNTEASPSTRPRCCRVCGKCFQYKRSFFKHVLRHEHSTEPCGVCGKRLDSKESLKEHLQAHSEENSSREQTDVSLILSEWKNSEGAEGDTDETNRTPCSQTAQSKSTTEVLNTNKIKHSQGLSHLKYCCKVCDKSFCYRASFFKHVQEDERDTDMCGVCGKHQRTPESLRLHLQTHVRANLCEVCGKHFDGLKQLEMHTRTHTGEKPYVCSTCGKAFAQNGNLMGHMRAHRGEKPYACSVCGQSFGFKEYMTAHMRIHTGEKPFLCSVCGKGFRQRGTLKTHAMIHTGESTHQCSVCDKRFYKRGALKIHMRSHTGEKPYLCNVCGKRFTAGSSLSKHMGVHDGK</sequence>
<feature type="domain" description="C2H2-type" evidence="13">
    <location>
        <begin position="345"/>
        <end position="372"/>
    </location>
</feature>
<dbReference type="InterPro" id="IPR050331">
    <property type="entry name" value="Zinc_finger"/>
</dbReference>
<keyword evidence="7" id="KW-0805">Transcription regulation</keyword>
<feature type="region of interest" description="Disordered" evidence="12">
    <location>
        <begin position="249"/>
        <end position="275"/>
    </location>
</feature>
<comment type="similarity">
    <text evidence="2">Belongs to the krueppel C2H2-type zinc-finger protein family.</text>
</comment>
<evidence type="ECO:0000256" key="5">
    <source>
        <dbReference type="ARBA" id="ARBA00022771"/>
    </source>
</evidence>
<protein>
    <submittedName>
        <fullName evidence="15">Gastrula zinc finger protein XlCGF57.1-like</fullName>
    </submittedName>
</protein>
<keyword evidence="6" id="KW-0862">Zinc</keyword>
<feature type="domain" description="C2H2-type" evidence="13">
    <location>
        <begin position="204"/>
        <end position="231"/>
    </location>
</feature>
<feature type="domain" description="C2H2-type" evidence="13">
    <location>
        <begin position="373"/>
        <end position="400"/>
    </location>
</feature>
<dbReference type="FunFam" id="3.30.160.60:FF:001927">
    <property type="entry name" value="Zinc finger protein 1184"/>
    <property type="match status" value="1"/>
</dbReference>
<evidence type="ECO:0000256" key="9">
    <source>
        <dbReference type="ARBA" id="ARBA00023163"/>
    </source>
</evidence>
<evidence type="ECO:0000256" key="4">
    <source>
        <dbReference type="ARBA" id="ARBA00022737"/>
    </source>
</evidence>
<dbReference type="FunFam" id="3.30.160.60:FF:001480">
    <property type="entry name" value="Si:cabz01071911.3"/>
    <property type="match status" value="1"/>
</dbReference>
<dbReference type="GO" id="GO:0010468">
    <property type="term" value="P:regulation of gene expression"/>
    <property type="evidence" value="ECO:0007669"/>
    <property type="project" value="TreeGrafter"/>
</dbReference>
<organism evidence="14 15">
    <name type="scientific">Betta splendens</name>
    <name type="common">Siamese fighting fish</name>
    <dbReference type="NCBI Taxonomy" id="158456"/>
    <lineage>
        <taxon>Eukaryota</taxon>
        <taxon>Metazoa</taxon>
        <taxon>Chordata</taxon>
        <taxon>Craniata</taxon>
        <taxon>Vertebrata</taxon>
        <taxon>Euteleostomi</taxon>
        <taxon>Actinopterygii</taxon>
        <taxon>Neopterygii</taxon>
        <taxon>Teleostei</taxon>
        <taxon>Neoteleostei</taxon>
        <taxon>Acanthomorphata</taxon>
        <taxon>Anabantaria</taxon>
        <taxon>Anabantiformes</taxon>
        <taxon>Anabantoidei</taxon>
        <taxon>Osphronemidae</taxon>
        <taxon>Betta</taxon>
    </lineage>
</organism>
<dbReference type="FunFam" id="3.30.160.60:FF:001506">
    <property type="entry name" value="Zinc finger protein"/>
    <property type="match status" value="1"/>
</dbReference>
<dbReference type="InterPro" id="IPR036236">
    <property type="entry name" value="Znf_C2H2_sf"/>
</dbReference>
<evidence type="ECO:0000313" key="15">
    <source>
        <dbReference type="RefSeq" id="XP_028990216.1"/>
    </source>
</evidence>
<dbReference type="GO" id="GO:0003677">
    <property type="term" value="F:DNA binding"/>
    <property type="evidence" value="ECO:0007669"/>
    <property type="project" value="UniProtKB-KW"/>
</dbReference>
<dbReference type="InParanoid" id="A0A6P7L6I1"/>
<dbReference type="Pfam" id="PF00096">
    <property type="entry name" value="zf-C2H2"/>
    <property type="match status" value="6"/>
</dbReference>
<dbReference type="Proteomes" id="UP000515150">
    <property type="component" value="Chromosome 19"/>
</dbReference>
<feature type="domain" description="C2H2-type" evidence="13">
    <location>
        <begin position="177"/>
        <end position="204"/>
    </location>
</feature>
<keyword evidence="3" id="KW-0479">Metal-binding</keyword>
<evidence type="ECO:0000256" key="3">
    <source>
        <dbReference type="ARBA" id="ARBA00022723"/>
    </source>
</evidence>
<dbReference type="RefSeq" id="XP_028990216.1">
    <property type="nucleotide sequence ID" value="XM_029134383.3"/>
</dbReference>
<evidence type="ECO:0000259" key="13">
    <source>
        <dbReference type="PROSITE" id="PS50157"/>
    </source>
</evidence>
<dbReference type="FunFam" id="3.30.160.60:FF:001639">
    <property type="entry name" value="Si:dkey-7i4.21"/>
    <property type="match status" value="1"/>
</dbReference>
<evidence type="ECO:0000256" key="8">
    <source>
        <dbReference type="ARBA" id="ARBA00023125"/>
    </source>
</evidence>
<dbReference type="GO" id="GO:0008270">
    <property type="term" value="F:zinc ion binding"/>
    <property type="evidence" value="ECO:0007669"/>
    <property type="project" value="UniProtKB-KW"/>
</dbReference>
<proteinExistence type="inferred from homology"/>
<feature type="domain" description="C2H2-type" evidence="13">
    <location>
        <begin position="457"/>
        <end position="484"/>
    </location>
</feature>
<reference evidence="15" key="1">
    <citation type="submission" date="2025-08" db="UniProtKB">
        <authorList>
            <consortium name="RefSeq"/>
        </authorList>
    </citation>
    <scope>IDENTIFICATION</scope>
</reference>
<keyword evidence="5 11" id="KW-0863">Zinc-finger</keyword>
<dbReference type="GeneID" id="114845860"/>
<dbReference type="SMART" id="SM00355">
    <property type="entry name" value="ZnF_C2H2"/>
    <property type="match status" value="10"/>
</dbReference>
<dbReference type="FunFam" id="3.30.160.60:FF:000688">
    <property type="entry name" value="zinc finger protein 197 isoform X1"/>
    <property type="match status" value="1"/>
</dbReference>
<keyword evidence="4" id="KW-0677">Repeat</keyword>
<dbReference type="PROSITE" id="PS50157">
    <property type="entry name" value="ZINC_FINGER_C2H2_2"/>
    <property type="match status" value="8"/>
</dbReference>
<evidence type="ECO:0000256" key="7">
    <source>
        <dbReference type="ARBA" id="ARBA00023015"/>
    </source>
</evidence>
<dbReference type="SUPFAM" id="SSF57667">
    <property type="entry name" value="beta-beta-alpha zinc fingers"/>
    <property type="match status" value="5"/>
</dbReference>
<feature type="compositionally biased region" description="Polar residues" evidence="12">
    <location>
        <begin position="260"/>
        <end position="275"/>
    </location>
</feature>
<name>A0A6P7L6I1_BETSP</name>
<evidence type="ECO:0000256" key="11">
    <source>
        <dbReference type="PROSITE-ProRule" id="PRU00042"/>
    </source>
</evidence>
<dbReference type="PANTHER" id="PTHR16515:SF49">
    <property type="entry name" value="GASTRULA ZINC FINGER PROTEIN XLCGF49.1-LIKE-RELATED"/>
    <property type="match status" value="1"/>
</dbReference>
<dbReference type="KEGG" id="bspl:114845860"/>
<evidence type="ECO:0000256" key="2">
    <source>
        <dbReference type="ARBA" id="ARBA00006991"/>
    </source>
</evidence>
<feature type="domain" description="C2H2-type" evidence="13">
    <location>
        <begin position="401"/>
        <end position="428"/>
    </location>
</feature>
<dbReference type="GO" id="GO:0005634">
    <property type="term" value="C:nucleus"/>
    <property type="evidence" value="ECO:0007669"/>
    <property type="project" value="UniProtKB-SubCell"/>
</dbReference>